<dbReference type="PROSITE" id="PS51849">
    <property type="entry name" value="RSGI_N"/>
    <property type="match status" value="1"/>
</dbReference>
<evidence type="ECO:0000256" key="5">
    <source>
        <dbReference type="ARBA" id="ARBA00023136"/>
    </source>
</evidence>
<dbReference type="InterPro" id="IPR055431">
    <property type="entry name" value="RsgI_M"/>
</dbReference>
<reference evidence="9" key="1">
    <citation type="submission" date="2020-09" db="EMBL/GenBank/DDBJ databases">
        <title>A novel bacterium of genus Bacillus, isolated from South China Sea.</title>
        <authorList>
            <person name="Huang H."/>
            <person name="Mo K."/>
            <person name="Hu Y."/>
        </authorList>
    </citation>
    <scope>NUCLEOTIDE SEQUENCE</scope>
    <source>
        <strain evidence="9">IB182487</strain>
    </source>
</reference>
<feature type="transmembrane region" description="Helical" evidence="7">
    <location>
        <begin position="62"/>
        <end position="81"/>
    </location>
</feature>
<protein>
    <recommendedName>
        <fullName evidence="8">RsgI N-terminal anti-sigma domain-containing protein</fullName>
    </recommendedName>
</protein>
<dbReference type="RefSeq" id="WP_191157864.1">
    <property type="nucleotide sequence ID" value="NZ_JACXAI010000008.1"/>
</dbReference>
<feature type="compositionally biased region" description="Basic and acidic residues" evidence="6">
    <location>
        <begin position="375"/>
        <end position="386"/>
    </location>
</feature>
<comment type="subcellular location">
    <subcellularLocation>
        <location evidence="1">Cell membrane</location>
        <topology evidence="1">Single-pass membrane protein</topology>
    </subcellularLocation>
</comment>
<dbReference type="InterPro" id="IPR024449">
    <property type="entry name" value="Anti-sigma_RsgI_N"/>
</dbReference>
<proteinExistence type="predicted"/>
<sequence>MNRGVVVELNDEYVTLLTPDGQFMKAKNVAGAYQLGEERTFSPLIKKEKAFTRLFKTSSLKMGLLSAAVIFLFVFTLLPFLSGQKVYAYMTIDINPSFELAIDQKLEVIEIVALNEDGEQMLEKLSEWKHQSLSKVVGQIVSTSRGNGYMNEDNEILLSTVVSKSDNEQFKKSLQTSIKQMESSYEKEELHVETLQSDQETREKAKSEGISTGKYIKLHEHESSSKEENEEKEEVAPKEKEEPLIEENSDEEQKSKNDSSEKPQDEKNAPPKNDEKDEKDEKNEKDPLKEEQKEKHDEEKEMLDEEKRGQNESDKGEIKEPLPGKDQEEPEEPEDEIHQDENNPPQLEKKNEDGSEFHDQDKYEEDQNESPSSNTEKKNENEPVDKSEEESEQGNSENQEQTDDQNEEQPSENEDESVNNEREEN</sequence>
<feature type="compositionally biased region" description="Acidic residues" evidence="6">
    <location>
        <begin position="400"/>
        <end position="418"/>
    </location>
</feature>
<dbReference type="AlphaFoldDB" id="A0A926NGX3"/>
<evidence type="ECO:0000256" key="1">
    <source>
        <dbReference type="ARBA" id="ARBA00004162"/>
    </source>
</evidence>
<dbReference type="Proteomes" id="UP000626844">
    <property type="component" value="Unassembled WGS sequence"/>
</dbReference>
<accession>A0A926NGX3</accession>
<keyword evidence="10" id="KW-1185">Reference proteome</keyword>
<dbReference type="GO" id="GO:0005886">
    <property type="term" value="C:plasma membrane"/>
    <property type="evidence" value="ECO:0007669"/>
    <property type="project" value="UniProtKB-SubCell"/>
</dbReference>
<dbReference type="Pfam" id="PF12791">
    <property type="entry name" value="RsgI_N"/>
    <property type="match status" value="1"/>
</dbReference>
<name>A0A926NGX3_9BACI</name>
<feature type="compositionally biased region" description="Acidic residues" evidence="6">
    <location>
        <begin position="328"/>
        <end position="338"/>
    </location>
</feature>
<gene>
    <name evidence="9" type="ORF">IC621_08855</name>
</gene>
<feature type="compositionally biased region" description="Basic and acidic residues" evidence="6">
    <location>
        <begin position="217"/>
        <end position="243"/>
    </location>
</feature>
<dbReference type="EMBL" id="JACXAI010000008">
    <property type="protein sequence ID" value="MBD1380338.1"/>
    <property type="molecule type" value="Genomic_DNA"/>
</dbReference>
<feature type="region of interest" description="Disordered" evidence="6">
    <location>
        <begin position="189"/>
        <end position="425"/>
    </location>
</feature>
<evidence type="ECO:0000256" key="3">
    <source>
        <dbReference type="ARBA" id="ARBA00022692"/>
    </source>
</evidence>
<evidence type="ECO:0000256" key="6">
    <source>
        <dbReference type="SAM" id="MobiDB-lite"/>
    </source>
</evidence>
<comment type="caution">
    <text evidence="9">The sequence shown here is derived from an EMBL/GenBank/DDBJ whole genome shotgun (WGS) entry which is preliminary data.</text>
</comment>
<feature type="compositionally biased region" description="Basic and acidic residues" evidence="6">
    <location>
        <begin position="251"/>
        <end position="327"/>
    </location>
</feature>
<evidence type="ECO:0000313" key="9">
    <source>
        <dbReference type="EMBL" id="MBD1380338.1"/>
    </source>
</evidence>
<evidence type="ECO:0000256" key="2">
    <source>
        <dbReference type="ARBA" id="ARBA00022475"/>
    </source>
</evidence>
<keyword evidence="2" id="KW-1003">Cell membrane</keyword>
<evidence type="ECO:0000256" key="4">
    <source>
        <dbReference type="ARBA" id="ARBA00022989"/>
    </source>
</evidence>
<keyword evidence="4 7" id="KW-1133">Transmembrane helix</keyword>
<feature type="domain" description="RsgI N-terminal anti-sigma" evidence="8">
    <location>
        <begin position="2"/>
        <end position="50"/>
    </location>
</feature>
<evidence type="ECO:0000256" key="7">
    <source>
        <dbReference type="SAM" id="Phobius"/>
    </source>
</evidence>
<keyword evidence="3 7" id="KW-0812">Transmembrane</keyword>
<evidence type="ECO:0000313" key="10">
    <source>
        <dbReference type="Proteomes" id="UP000626844"/>
    </source>
</evidence>
<dbReference type="Pfam" id="PF23750">
    <property type="entry name" value="RsgI_M"/>
    <property type="match status" value="1"/>
</dbReference>
<evidence type="ECO:0000259" key="8">
    <source>
        <dbReference type="PROSITE" id="PS51849"/>
    </source>
</evidence>
<feature type="compositionally biased region" description="Basic and acidic residues" evidence="6">
    <location>
        <begin position="347"/>
        <end position="361"/>
    </location>
</feature>
<keyword evidence="5 7" id="KW-0472">Membrane</keyword>
<organism evidence="9 10">
    <name type="scientific">Metabacillus arenae</name>
    <dbReference type="NCBI Taxonomy" id="2771434"/>
    <lineage>
        <taxon>Bacteria</taxon>
        <taxon>Bacillati</taxon>
        <taxon>Bacillota</taxon>
        <taxon>Bacilli</taxon>
        <taxon>Bacillales</taxon>
        <taxon>Bacillaceae</taxon>
        <taxon>Metabacillus</taxon>
    </lineage>
</organism>